<evidence type="ECO:0000313" key="3">
    <source>
        <dbReference type="Proteomes" id="UP000030671"/>
    </source>
</evidence>
<keyword evidence="3" id="KW-1185">Reference proteome</keyword>
<dbReference type="RefSeq" id="XP_009551509.1">
    <property type="nucleotide sequence ID" value="XM_009553214.1"/>
</dbReference>
<evidence type="ECO:0000313" key="2">
    <source>
        <dbReference type="EMBL" id="ETW76623.1"/>
    </source>
</evidence>
<dbReference type="HOGENOM" id="CLU_1034616_0_0_1"/>
<dbReference type="EMBL" id="KI925464">
    <property type="protein sequence ID" value="ETW76623.1"/>
    <property type="molecule type" value="Genomic_DNA"/>
</dbReference>
<proteinExistence type="predicted"/>
<reference evidence="2 3" key="1">
    <citation type="journal article" date="2012" name="New Phytol.">
        <title>Insight into trade-off between wood decay and parasitism from the genome of a fungal forest pathogen.</title>
        <authorList>
            <person name="Olson A."/>
            <person name="Aerts A."/>
            <person name="Asiegbu F."/>
            <person name="Belbahri L."/>
            <person name="Bouzid O."/>
            <person name="Broberg A."/>
            <person name="Canback B."/>
            <person name="Coutinho P.M."/>
            <person name="Cullen D."/>
            <person name="Dalman K."/>
            <person name="Deflorio G."/>
            <person name="van Diepen L.T."/>
            <person name="Dunand C."/>
            <person name="Duplessis S."/>
            <person name="Durling M."/>
            <person name="Gonthier P."/>
            <person name="Grimwood J."/>
            <person name="Fossdal C.G."/>
            <person name="Hansson D."/>
            <person name="Henrissat B."/>
            <person name="Hietala A."/>
            <person name="Himmelstrand K."/>
            <person name="Hoffmeister D."/>
            <person name="Hogberg N."/>
            <person name="James T.Y."/>
            <person name="Karlsson M."/>
            <person name="Kohler A."/>
            <person name="Kues U."/>
            <person name="Lee Y.H."/>
            <person name="Lin Y.C."/>
            <person name="Lind M."/>
            <person name="Lindquist E."/>
            <person name="Lombard V."/>
            <person name="Lucas S."/>
            <person name="Lunden K."/>
            <person name="Morin E."/>
            <person name="Murat C."/>
            <person name="Park J."/>
            <person name="Raffaello T."/>
            <person name="Rouze P."/>
            <person name="Salamov A."/>
            <person name="Schmutz J."/>
            <person name="Solheim H."/>
            <person name="Stahlberg J."/>
            <person name="Velez H."/>
            <person name="de Vries R.P."/>
            <person name="Wiebenga A."/>
            <person name="Woodward S."/>
            <person name="Yakovlev I."/>
            <person name="Garbelotto M."/>
            <person name="Martin F."/>
            <person name="Grigoriev I.V."/>
            <person name="Stenlid J."/>
        </authorList>
    </citation>
    <scope>NUCLEOTIDE SEQUENCE [LARGE SCALE GENOMIC DNA]</scope>
    <source>
        <strain evidence="2 3">TC 32-1</strain>
    </source>
</reference>
<feature type="region of interest" description="Disordered" evidence="1">
    <location>
        <begin position="164"/>
        <end position="198"/>
    </location>
</feature>
<accession>W4JSV7</accession>
<sequence>MLPCLAPAPYSSTTTTLANRTNRILGVAWARPILHPHPPATLPIERSKRYNRSRPRSPSPASPQGHIVVITHFLPHALPPSRQPARMTPTGSSPKTVMLYHTACGPRSQTDSGTHGAAIYSPPAGPSSRARRGASLPRASRLPQPPRRIGSHRIAIRLDSNTAFDPTQPVTARKFDRRSGGPAVEGQKGRRQKAAAGSRQVGCRLQKRRSAEGDARTEARAFIYLSRSRAYTAARSQSLAELGTLSARRNALGPRREALLVVDSRGPEA</sequence>
<feature type="region of interest" description="Disordered" evidence="1">
    <location>
        <begin position="104"/>
        <end position="149"/>
    </location>
</feature>
<dbReference type="Proteomes" id="UP000030671">
    <property type="component" value="Unassembled WGS sequence"/>
</dbReference>
<dbReference type="AlphaFoldDB" id="W4JSV7"/>
<feature type="region of interest" description="Disordered" evidence="1">
    <location>
        <begin position="36"/>
        <end position="64"/>
    </location>
</feature>
<evidence type="ECO:0000256" key="1">
    <source>
        <dbReference type="SAM" id="MobiDB-lite"/>
    </source>
</evidence>
<dbReference type="InParanoid" id="W4JSV7"/>
<dbReference type="GeneID" id="20666128"/>
<dbReference type="KEGG" id="hir:HETIRDRAFT_106062"/>
<organism evidence="2 3">
    <name type="scientific">Heterobasidion irregulare (strain TC 32-1)</name>
    <dbReference type="NCBI Taxonomy" id="747525"/>
    <lineage>
        <taxon>Eukaryota</taxon>
        <taxon>Fungi</taxon>
        <taxon>Dikarya</taxon>
        <taxon>Basidiomycota</taxon>
        <taxon>Agaricomycotina</taxon>
        <taxon>Agaricomycetes</taxon>
        <taxon>Russulales</taxon>
        <taxon>Bondarzewiaceae</taxon>
        <taxon>Heterobasidion</taxon>
        <taxon>Heterobasidion annosum species complex</taxon>
    </lineage>
</organism>
<gene>
    <name evidence="2" type="ORF">HETIRDRAFT_106062</name>
</gene>
<name>W4JSV7_HETIT</name>
<protein>
    <submittedName>
        <fullName evidence="2">Uncharacterized protein</fullName>
    </submittedName>
</protein>